<sequence length="436" mass="46226">MTMNNTNNATRKAIPSYIRKATLMATCLAIATISPAKAFQQPQKQKFTASPKTASSISSDIASPPIFPRNIQNYIPNVDSGTNPTQQPQSQHEEQPGVITTNDSSLSLVDKVMNSYLGPRILLASVACFYGTNFPLGSIMDHALPASAASSGRFLLAGLALSPFLAQIKKEYIGMSVLAGCFTATGYVAQSLALVDTPAATVSFLGAASVIWCPLLEAFVDKKPMSVKDRPQTWLAGILCIMGVGVLELCGGAVEGSGGIGMGDALALLQAICFSTGIFIAEKMVHKHPDQALPVTSVMVATTALVSMIWALTDGWMGTPGWESMTLPGLFMDPAMHEVAGAVVWTGIMSTSLSFFLENFSLQNVPPAEATVILSTEPLWAAGFASILLGESFGMNDYVGGGLMLAACMANSLKPKHFQALMRQRAEEDDDKALER</sequence>
<reference evidence="9" key="1">
    <citation type="submission" date="2023-08" db="EMBL/GenBank/DDBJ databases">
        <authorList>
            <person name="Audoor S."/>
            <person name="Bilcke G."/>
        </authorList>
    </citation>
    <scope>NUCLEOTIDE SEQUENCE</scope>
</reference>
<accession>A0AAD2JKB7</accession>
<evidence type="ECO:0000256" key="4">
    <source>
        <dbReference type="ARBA" id="ARBA00022989"/>
    </source>
</evidence>
<evidence type="ECO:0000256" key="3">
    <source>
        <dbReference type="ARBA" id="ARBA00022692"/>
    </source>
</evidence>
<keyword evidence="3 7" id="KW-0812">Transmembrane</keyword>
<evidence type="ECO:0000256" key="5">
    <source>
        <dbReference type="ARBA" id="ARBA00023136"/>
    </source>
</evidence>
<dbReference type="GO" id="GO:0005886">
    <property type="term" value="C:plasma membrane"/>
    <property type="evidence" value="ECO:0007669"/>
    <property type="project" value="UniProtKB-SubCell"/>
</dbReference>
<dbReference type="InterPro" id="IPR000620">
    <property type="entry name" value="EamA_dom"/>
</dbReference>
<dbReference type="InterPro" id="IPR051258">
    <property type="entry name" value="Diverse_Substrate_Transporter"/>
</dbReference>
<name>A0AAD2JKB7_9STRA</name>
<keyword evidence="5 7" id="KW-0472">Membrane</keyword>
<organism evidence="9 10">
    <name type="scientific">Cylindrotheca closterium</name>
    <dbReference type="NCBI Taxonomy" id="2856"/>
    <lineage>
        <taxon>Eukaryota</taxon>
        <taxon>Sar</taxon>
        <taxon>Stramenopiles</taxon>
        <taxon>Ochrophyta</taxon>
        <taxon>Bacillariophyta</taxon>
        <taxon>Bacillariophyceae</taxon>
        <taxon>Bacillariophycidae</taxon>
        <taxon>Bacillariales</taxon>
        <taxon>Bacillariaceae</taxon>
        <taxon>Cylindrotheca</taxon>
    </lineage>
</organism>
<feature type="region of interest" description="Disordered" evidence="6">
    <location>
        <begin position="73"/>
        <end position="99"/>
    </location>
</feature>
<comment type="caution">
    <text evidence="9">The sequence shown here is derived from an EMBL/GenBank/DDBJ whole genome shotgun (WGS) entry which is preliminary data.</text>
</comment>
<feature type="transmembrane region" description="Helical" evidence="7">
    <location>
        <begin position="339"/>
        <end position="358"/>
    </location>
</feature>
<feature type="transmembrane region" description="Helical" evidence="7">
    <location>
        <begin position="199"/>
        <end position="220"/>
    </location>
</feature>
<dbReference type="SUPFAM" id="SSF103481">
    <property type="entry name" value="Multidrug resistance efflux transporter EmrE"/>
    <property type="match status" value="2"/>
</dbReference>
<feature type="transmembrane region" description="Helical" evidence="7">
    <location>
        <begin position="292"/>
        <end position="312"/>
    </location>
</feature>
<keyword evidence="10" id="KW-1185">Reference proteome</keyword>
<dbReference type="PANTHER" id="PTHR42920">
    <property type="entry name" value="OS03G0707200 PROTEIN-RELATED"/>
    <property type="match status" value="1"/>
</dbReference>
<feature type="transmembrane region" description="Helical" evidence="7">
    <location>
        <begin position="260"/>
        <end position="280"/>
    </location>
</feature>
<dbReference type="InterPro" id="IPR037185">
    <property type="entry name" value="EmrE-like"/>
</dbReference>
<dbReference type="Proteomes" id="UP001295423">
    <property type="component" value="Unassembled WGS sequence"/>
</dbReference>
<dbReference type="EMBL" id="CAKOGP040001980">
    <property type="protein sequence ID" value="CAJ1958896.1"/>
    <property type="molecule type" value="Genomic_DNA"/>
</dbReference>
<keyword evidence="2" id="KW-1003">Cell membrane</keyword>
<comment type="subcellular location">
    <subcellularLocation>
        <location evidence="1">Cell membrane</location>
        <topology evidence="1">Multi-pass membrane protein</topology>
    </subcellularLocation>
</comment>
<evidence type="ECO:0000313" key="10">
    <source>
        <dbReference type="Proteomes" id="UP001295423"/>
    </source>
</evidence>
<gene>
    <name evidence="9" type="ORF">CYCCA115_LOCUS17406</name>
</gene>
<feature type="transmembrane region" description="Helical" evidence="7">
    <location>
        <begin position="143"/>
        <end position="165"/>
    </location>
</feature>
<evidence type="ECO:0000313" key="9">
    <source>
        <dbReference type="EMBL" id="CAJ1958896.1"/>
    </source>
</evidence>
<dbReference type="PANTHER" id="PTHR42920:SF5">
    <property type="entry name" value="EAMA DOMAIN-CONTAINING PROTEIN"/>
    <property type="match status" value="1"/>
</dbReference>
<evidence type="ECO:0000256" key="6">
    <source>
        <dbReference type="SAM" id="MobiDB-lite"/>
    </source>
</evidence>
<keyword evidence="4 7" id="KW-1133">Transmembrane helix</keyword>
<proteinExistence type="predicted"/>
<feature type="domain" description="EamA" evidence="8">
    <location>
        <begin position="121"/>
        <end position="246"/>
    </location>
</feature>
<feature type="compositionally biased region" description="Polar residues" evidence="6">
    <location>
        <begin position="73"/>
        <end position="90"/>
    </location>
</feature>
<dbReference type="Pfam" id="PF00892">
    <property type="entry name" value="EamA"/>
    <property type="match status" value="2"/>
</dbReference>
<feature type="transmembrane region" description="Helical" evidence="7">
    <location>
        <begin position="172"/>
        <end position="193"/>
    </location>
</feature>
<evidence type="ECO:0000256" key="7">
    <source>
        <dbReference type="SAM" id="Phobius"/>
    </source>
</evidence>
<protein>
    <recommendedName>
        <fullName evidence="8">EamA domain-containing protein</fullName>
    </recommendedName>
</protein>
<evidence type="ECO:0000256" key="1">
    <source>
        <dbReference type="ARBA" id="ARBA00004651"/>
    </source>
</evidence>
<feature type="transmembrane region" description="Helical" evidence="7">
    <location>
        <begin position="232"/>
        <end position="254"/>
    </location>
</feature>
<evidence type="ECO:0000256" key="2">
    <source>
        <dbReference type="ARBA" id="ARBA00022475"/>
    </source>
</evidence>
<feature type="domain" description="EamA" evidence="8">
    <location>
        <begin position="262"/>
        <end position="410"/>
    </location>
</feature>
<dbReference type="AlphaFoldDB" id="A0AAD2JKB7"/>
<evidence type="ECO:0000259" key="8">
    <source>
        <dbReference type="Pfam" id="PF00892"/>
    </source>
</evidence>